<dbReference type="HOGENOM" id="CLU_2182054_0_0_11"/>
<feature type="region of interest" description="Disordered" evidence="1">
    <location>
        <begin position="1"/>
        <end position="20"/>
    </location>
</feature>
<evidence type="ECO:0000313" key="3">
    <source>
        <dbReference type="Proteomes" id="UP000004691"/>
    </source>
</evidence>
<dbReference type="Proteomes" id="UP000004691">
    <property type="component" value="Unassembled WGS sequence"/>
</dbReference>
<gene>
    <name evidence="2" type="ORF">SacxiDRAFT_0551</name>
</gene>
<accession>I0UY73</accession>
<dbReference type="EMBL" id="JH636049">
    <property type="protein sequence ID" value="EID52826.1"/>
    <property type="molecule type" value="Genomic_DNA"/>
</dbReference>
<evidence type="ECO:0000313" key="2">
    <source>
        <dbReference type="EMBL" id="EID52826.1"/>
    </source>
</evidence>
<dbReference type="eggNOG" id="COG5635">
    <property type="taxonomic scope" value="Bacteria"/>
</dbReference>
<evidence type="ECO:0000256" key="1">
    <source>
        <dbReference type="SAM" id="MobiDB-lite"/>
    </source>
</evidence>
<organism evidence="2 3">
    <name type="scientific">Saccharomonospora xinjiangensis XJ-54</name>
    <dbReference type="NCBI Taxonomy" id="882086"/>
    <lineage>
        <taxon>Bacteria</taxon>
        <taxon>Bacillati</taxon>
        <taxon>Actinomycetota</taxon>
        <taxon>Actinomycetes</taxon>
        <taxon>Pseudonocardiales</taxon>
        <taxon>Pseudonocardiaceae</taxon>
        <taxon>Saccharomonospora</taxon>
    </lineage>
</organism>
<keyword evidence="3" id="KW-1185">Reference proteome</keyword>
<dbReference type="AlphaFoldDB" id="I0UY73"/>
<name>I0UY73_9PSEU</name>
<protein>
    <submittedName>
        <fullName evidence="2">Uncharacterized protein</fullName>
    </submittedName>
</protein>
<sequence length="109" mass="12341">MSPRAGGEADKLGNRSEGPLRQFGTLCMWSWGMPTRSLYVVMGHADSITVEDLGELSKGSEFTYRRGRVTEVHQLKRQNRMVNNWSVKSLNKLDVWASAQHHVELRGVL</sequence>
<reference evidence="2 3" key="1">
    <citation type="submission" date="2012-01" db="EMBL/GenBank/DDBJ databases">
        <title>Improved High-Quality Draft sequence of Saccharomonospora xinjiangensis XJ-54.</title>
        <authorList>
            <consortium name="US DOE Joint Genome Institute"/>
            <person name="Lucas S."/>
            <person name="Han J."/>
            <person name="Lapidus A."/>
            <person name="Cheng J.-F."/>
            <person name="Goodwin L."/>
            <person name="Pitluck S."/>
            <person name="Peters L."/>
            <person name="Mikhailova N."/>
            <person name="Teshima H."/>
            <person name="Detter J.C."/>
            <person name="Han C."/>
            <person name="Tapia R."/>
            <person name="Land M."/>
            <person name="Hauser L."/>
            <person name="Kyrpides N."/>
            <person name="Ivanova N."/>
            <person name="Pagani I."/>
            <person name="Brambilla E.-M."/>
            <person name="Klenk H.-P."/>
            <person name="Woyke T."/>
        </authorList>
    </citation>
    <scope>NUCLEOTIDE SEQUENCE [LARGE SCALE GENOMIC DNA]</scope>
    <source>
        <strain evidence="2 3">XJ-54</strain>
    </source>
</reference>
<proteinExistence type="predicted"/>